<dbReference type="AlphaFoldDB" id="A0A2V4YCF7"/>
<accession>A0A2V4YCF7</accession>
<organism evidence="1 2">
    <name type="scientific">Winogradskyella epiphytica</name>
    <dbReference type="NCBI Taxonomy" id="262005"/>
    <lineage>
        <taxon>Bacteria</taxon>
        <taxon>Pseudomonadati</taxon>
        <taxon>Bacteroidota</taxon>
        <taxon>Flavobacteriia</taxon>
        <taxon>Flavobacteriales</taxon>
        <taxon>Flavobacteriaceae</taxon>
        <taxon>Winogradskyella</taxon>
    </lineage>
</organism>
<gene>
    <name evidence="1" type="ORF">DFQ11_10327</name>
</gene>
<comment type="caution">
    <text evidence="1">The sequence shown here is derived from an EMBL/GenBank/DDBJ whole genome shotgun (WGS) entry which is preliminary data.</text>
</comment>
<evidence type="ECO:0000313" key="2">
    <source>
        <dbReference type="Proteomes" id="UP000248054"/>
    </source>
</evidence>
<keyword evidence="2" id="KW-1185">Reference proteome</keyword>
<evidence type="ECO:0000313" key="1">
    <source>
        <dbReference type="EMBL" id="PYE80947.1"/>
    </source>
</evidence>
<dbReference type="OrthoDB" id="5187906at2"/>
<dbReference type="RefSeq" id="WP_110475570.1">
    <property type="nucleotide sequence ID" value="NZ_BMWQ01000003.1"/>
</dbReference>
<sequence>MLTNKKNKTCKACDKILIGRSDKKFCNANCKSAYHYGKYLEETPKFYYKVDRQLKKNRRILKSFNKAGKATVRCHILLEMGFNPNFFTHFWKNKKNDVYLFVYEYGFLKKVEKGTEKYILVKWQDYMFKK</sequence>
<dbReference type="Proteomes" id="UP000248054">
    <property type="component" value="Unassembled WGS sequence"/>
</dbReference>
<reference evidence="1 2" key="1">
    <citation type="submission" date="2018-06" db="EMBL/GenBank/DDBJ databases">
        <title>Genomic Encyclopedia of Type Strains, Phase III (KMG-III): the genomes of soil and plant-associated and newly described type strains.</title>
        <authorList>
            <person name="Whitman W."/>
        </authorList>
    </citation>
    <scope>NUCLEOTIDE SEQUENCE [LARGE SCALE GENOMIC DNA]</scope>
    <source>
        <strain evidence="1 2">CECT 7945</strain>
    </source>
</reference>
<protein>
    <recommendedName>
        <fullName evidence="3">DUF2116 family Zn-ribbon domain-containing protein</fullName>
    </recommendedName>
</protein>
<dbReference type="EMBL" id="QJTD01000003">
    <property type="protein sequence ID" value="PYE80947.1"/>
    <property type="molecule type" value="Genomic_DNA"/>
</dbReference>
<name>A0A2V4YCF7_9FLAO</name>
<evidence type="ECO:0008006" key="3">
    <source>
        <dbReference type="Google" id="ProtNLM"/>
    </source>
</evidence>
<proteinExistence type="predicted"/>